<evidence type="ECO:0000256" key="2">
    <source>
        <dbReference type="ARBA" id="ARBA00022692"/>
    </source>
</evidence>
<feature type="transmembrane region" description="Helical" evidence="6">
    <location>
        <begin position="65"/>
        <end position="87"/>
    </location>
</feature>
<feature type="domain" description="ABC transporter" evidence="7">
    <location>
        <begin position="349"/>
        <end position="876"/>
    </location>
</feature>
<dbReference type="InterPro" id="IPR011527">
    <property type="entry name" value="ABC1_TM_dom"/>
</dbReference>
<dbReference type="GO" id="GO:0140359">
    <property type="term" value="F:ABC-type transporter activity"/>
    <property type="evidence" value="ECO:0007669"/>
    <property type="project" value="InterPro"/>
</dbReference>
<keyword evidence="3 6" id="KW-1133">Transmembrane helix</keyword>
<accession>A0A380TA00</accession>
<reference evidence="9" key="1">
    <citation type="submission" date="2018-07" db="EMBL/GenBank/DDBJ databases">
        <authorList>
            <person name="Quirk P.G."/>
            <person name="Krulwich T.A."/>
        </authorList>
    </citation>
    <scope>NUCLEOTIDE SEQUENCE</scope>
</reference>
<dbReference type="PROSITE" id="PS50929">
    <property type="entry name" value="ABC_TM1F"/>
    <property type="match status" value="1"/>
</dbReference>
<dbReference type="GO" id="GO:0005524">
    <property type="term" value="F:ATP binding"/>
    <property type="evidence" value="ECO:0007669"/>
    <property type="project" value="InterPro"/>
</dbReference>
<evidence type="ECO:0000256" key="3">
    <source>
        <dbReference type="ARBA" id="ARBA00022989"/>
    </source>
</evidence>
<evidence type="ECO:0000256" key="5">
    <source>
        <dbReference type="SAM" id="MobiDB-lite"/>
    </source>
</evidence>
<dbReference type="PANTHER" id="PTHR24221">
    <property type="entry name" value="ATP-BINDING CASSETTE SUB-FAMILY B"/>
    <property type="match status" value="1"/>
</dbReference>
<comment type="subcellular location">
    <subcellularLocation>
        <location evidence="1">Membrane</location>
        <topology evidence="1">Multi-pass membrane protein</topology>
    </subcellularLocation>
</comment>
<evidence type="ECO:0000259" key="8">
    <source>
        <dbReference type="PROSITE" id="PS50929"/>
    </source>
</evidence>
<evidence type="ECO:0000256" key="1">
    <source>
        <dbReference type="ARBA" id="ARBA00004141"/>
    </source>
</evidence>
<dbReference type="InterPro" id="IPR003439">
    <property type="entry name" value="ABC_transporter-like_ATP-bd"/>
</dbReference>
<dbReference type="PANTHER" id="PTHR24221:SF654">
    <property type="entry name" value="ATP-BINDING CASSETTE SUB-FAMILY B MEMBER 6"/>
    <property type="match status" value="1"/>
</dbReference>
<dbReference type="PROSITE" id="PS50893">
    <property type="entry name" value="ABC_TRANSPORTER_2"/>
    <property type="match status" value="1"/>
</dbReference>
<feature type="transmembrane region" description="Helical" evidence="6">
    <location>
        <begin position="18"/>
        <end position="35"/>
    </location>
</feature>
<evidence type="ECO:0000259" key="7">
    <source>
        <dbReference type="PROSITE" id="PS50893"/>
    </source>
</evidence>
<dbReference type="InterPro" id="IPR039421">
    <property type="entry name" value="Type_1_exporter"/>
</dbReference>
<protein>
    <submittedName>
        <fullName evidence="9">Multidrug transporter</fullName>
    </submittedName>
</protein>
<dbReference type="InterPro" id="IPR036640">
    <property type="entry name" value="ABC1_TM_sf"/>
</dbReference>
<evidence type="ECO:0000256" key="4">
    <source>
        <dbReference type="ARBA" id="ARBA00023136"/>
    </source>
</evidence>
<sequence length="882" mass="97766">MEATFFKYIIKHSWRQQAALLAITILSFPFLYYSLELPKLIINKAIGSSDFPRNILGYEFAQIEFLAALCLVFLLLVGVNGAFKYIINVYKGRLGERMLRRLRYQLFGNALRFPLHRFRRVSQGELVAMITSEVEPLGGFIGDAIALPAFQGGTLLTILVFMFIQDPVLGTAAIALYPVQMYVIPKLQRQVNALAKERVRTVRRLSERIGETVTVIEEIRVHDTAELHRAEFAALLGKIYDIRFKIYKKKFLIKFLNNFIAQLTPFFFFSIGGYLVIQGDLTFGALVAVLAAYKDLSSPWKELLDWYQIREDTRIKYDQLREQFEYPDMLPEEQLTPAEGTSDPLAGRIEALNLSVEEEGGVKLLDGASFRFDLGERVGFAGGSSSGASTAARVLARLTAPSAGTVRIGENELAQLSAAVIGRRMAYVGPNAALIQGTLRDNLLYGLKHRPLTPVAPGTGYDPVEAERTGNTTSHPAADWIDYEAAGAADTTALVQRAIEALKWVDLEEDTFDFGLKGTISTRDHAALAHLILEARKVLRHRLEEPRFKDLVEPFERDKLNRNMSVAENILFGRPVGEVFGLDRIGDNPYMRQILDQVGLTDDFRRMGYQVATIMVDLFEGLPPGHALFERFSFIDSTTLPELKALLPGVEAAGIEAAEPADVARLMALPFQLIPARHRLGIGLLSEQMERHLLDARHAFAANLPAQYRSAIAFFQDDAFNTAATIQDNILFGKLVYGRQQSQREIGALLAEVIGALELRRPIIEVGLDFEVGISGGRLSASQRQRLALARALIKRPDILILDRATATLDHRSQATVQAALSGDPARCGVVWVVDDADSAGTLNRIIRFESGSVIEDKPLTDGPPMPAVEPAADQTVAPMSR</sequence>
<dbReference type="SUPFAM" id="SSF90123">
    <property type="entry name" value="ABC transporter transmembrane region"/>
    <property type="match status" value="1"/>
</dbReference>
<organism evidence="9">
    <name type="scientific">metagenome</name>
    <dbReference type="NCBI Taxonomy" id="256318"/>
    <lineage>
        <taxon>unclassified sequences</taxon>
        <taxon>metagenomes</taxon>
    </lineage>
</organism>
<dbReference type="AlphaFoldDB" id="A0A380TA00"/>
<dbReference type="Gene3D" id="3.40.50.300">
    <property type="entry name" value="P-loop containing nucleotide triphosphate hydrolases"/>
    <property type="match status" value="2"/>
</dbReference>
<proteinExistence type="predicted"/>
<dbReference type="GO" id="GO:0016887">
    <property type="term" value="F:ATP hydrolysis activity"/>
    <property type="evidence" value="ECO:0007669"/>
    <property type="project" value="InterPro"/>
</dbReference>
<dbReference type="Pfam" id="PF00664">
    <property type="entry name" value="ABC_membrane"/>
    <property type="match status" value="1"/>
</dbReference>
<dbReference type="CDD" id="cd07346">
    <property type="entry name" value="ABC_6TM_exporters"/>
    <property type="match status" value="1"/>
</dbReference>
<keyword evidence="2 6" id="KW-0812">Transmembrane</keyword>
<name>A0A380TA00_9ZZZZ</name>
<dbReference type="InterPro" id="IPR027417">
    <property type="entry name" value="P-loop_NTPase"/>
</dbReference>
<dbReference type="SUPFAM" id="SSF52540">
    <property type="entry name" value="P-loop containing nucleoside triphosphate hydrolases"/>
    <property type="match status" value="2"/>
</dbReference>
<dbReference type="GO" id="GO:0034040">
    <property type="term" value="F:ATPase-coupled lipid transmembrane transporter activity"/>
    <property type="evidence" value="ECO:0007669"/>
    <property type="project" value="TreeGrafter"/>
</dbReference>
<dbReference type="Gene3D" id="1.20.1560.10">
    <property type="entry name" value="ABC transporter type 1, transmembrane domain"/>
    <property type="match status" value="1"/>
</dbReference>
<evidence type="ECO:0000313" key="9">
    <source>
        <dbReference type="EMBL" id="SUS03708.1"/>
    </source>
</evidence>
<feature type="domain" description="ABC transmembrane type-1" evidence="8">
    <location>
        <begin position="39"/>
        <end position="312"/>
    </location>
</feature>
<dbReference type="Pfam" id="PF00005">
    <property type="entry name" value="ABC_tran"/>
    <property type="match status" value="2"/>
</dbReference>
<feature type="transmembrane region" description="Helical" evidence="6">
    <location>
        <begin position="255"/>
        <end position="277"/>
    </location>
</feature>
<evidence type="ECO:0000256" key="6">
    <source>
        <dbReference type="SAM" id="Phobius"/>
    </source>
</evidence>
<dbReference type="EMBL" id="UIDG01000013">
    <property type="protein sequence ID" value="SUS03708.1"/>
    <property type="molecule type" value="Genomic_DNA"/>
</dbReference>
<keyword evidence="4 6" id="KW-0472">Membrane</keyword>
<feature type="region of interest" description="Disordered" evidence="5">
    <location>
        <begin position="856"/>
        <end position="882"/>
    </location>
</feature>
<dbReference type="GO" id="GO:0016020">
    <property type="term" value="C:membrane"/>
    <property type="evidence" value="ECO:0007669"/>
    <property type="project" value="UniProtKB-SubCell"/>
</dbReference>
<gene>
    <name evidence="9" type="ORF">DF3PB_110009</name>
</gene>